<evidence type="ECO:0000313" key="2">
    <source>
        <dbReference type="EMBL" id="THV40647.1"/>
    </source>
</evidence>
<dbReference type="Proteomes" id="UP000308760">
    <property type="component" value="Unassembled WGS sequence"/>
</dbReference>
<comment type="caution">
    <text evidence="2">The sequence shown here is derived from an EMBL/GenBank/DDBJ whole genome shotgun (WGS) entry which is preliminary data.</text>
</comment>
<dbReference type="AlphaFoldDB" id="A0A4S8Q8D3"/>
<proteinExistence type="predicted"/>
<feature type="region of interest" description="Disordered" evidence="1">
    <location>
        <begin position="64"/>
        <end position="85"/>
    </location>
</feature>
<protein>
    <recommendedName>
        <fullName evidence="4">Resolvase/invertase-type recombinase catalytic domain-containing protein</fullName>
    </recommendedName>
</protein>
<gene>
    <name evidence="2" type="ORF">FAB82_15415</name>
</gene>
<dbReference type="EMBL" id="STGY01000056">
    <property type="protein sequence ID" value="THV40647.1"/>
    <property type="molecule type" value="Genomic_DNA"/>
</dbReference>
<dbReference type="InterPro" id="IPR036162">
    <property type="entry name" value="Resolvase-like_N_sf"/>
</dbReference>
<dbReference type="OrthoDB" id="9808367at2"/>
<evidence type="ECO:0000313" key="3">
    <source>
        <dbReference type="Proteomes" id="UP000308760"/>
    </source>
</evidence>
<organism evidence="2 3">
    <name type="scientific">Glycomyces buryatensis</name>
    <dbReference type="NCBI Taxonomy" id="2570927"/>
    <lineage>
        <taxon>Bacteria</taxon>
        <taxon>Bacillati</taxon>
        <taxon>Actinomycetota</taxon>
        <taxon>Actinomycetes</taxon>
        <taxon>Glycomycetales</taxon>
        <taxon>Glycomycetaceae</taxon>
        <taxon>Glycomyces</taxon>
    </lineage>
</organism>
<reference evidence="2 3" key="2">
    <citation type="submission" date="2019-05" db="EMBL/GenBank/DDBJ databases">
        <title>Glycomyces buryatensis sp. nov.</title>
        <authorList>
            <person name="Nikitina E."/>
        </authorList>
    </citation>
    <scope>NUCLEOTIDE SEQUENCE [LARGE SCALE GENOMIC DNA]</scope>
    <source>
        <strain evidence="2 3">18</strain>
    </source>
</reference>
<evidence type="ECO:0008006" key="4">
    <source>
        <dbReference type="Google" id="ProtNLM"/>
    </source>
</evidence>
<name>A0A4S8Q8D3_9ACTN</name>
<dbReference type="GO" id="GO:0000150">
    <property type="term" value="F:DNA strand exchange activity"/>
    <property type="evidence" value="ECO:0007669"/>
    <property type="project" value="InterPro"/>
</dbReference>
<keyword evidence="3" id="KW-1185">Reference proteome</keyword>
<dbReference type="GO" id="GO:0003677">
    <property type="term" value="F:DNA binding"/>
    <property type="evidence" value="ECO:0007669"/>
    <property type="project" value="InterPro"/>
</dbReference>
<reference evidence="3" key="1">
    <citation type="submission" date="2019-04" db="EMBL/GenBank/DDBJ databases">
        <title>Nocardioides xinjiangensis sp. nov.</title>
        <authorList>
            <person name="Liu S."/>
        </authorList>
    </citation>
    <scope>NUCLEOTIDE SEQUENCE [LARGE SCALE GENOMIC DNA]</scope>
    <source>
        <strain evidence="3">18</strain>
    </source>
</reference>
<dbReference type="RefSeq" id="WP_136535421.1">
    <property type="nucleotide sequence ID" value="NZ_STGY01000056.1"/>
</dbReference>
<accession>A0A4S8Q8D3</accession>
<evidence type="ECO:0000256" key="1">
    <source>
        <dbReference type="SAM" id="MobiDB-lite"/>
    </source>
</evidence>
<dbReference type="Gene3D" id="3.40.50.1390">
    <property type="entry name" value="Resolvase, N-terminal catalytic domain"/>
    <property type="match status" value="1"/>
</dbReference>
<sequence>MTRRKKSTSATETAKLRGGRAVLYLRVSDPKQVNTDYDPEGNSIPAQRQACTALAADLGLTVVDESTSSRGGRPRALTAGPGSSR</sequence>